<proteinExistence type="predicted"/>
<dbReference type="SUPFAM" id="SSF55961">
    <property type="entry name" value="Bet v1-like"/>
    <property type="match status" value="1"/>
</dbReference>
<reference evidence="1 2" key="1">
    <citation type="submission" date="2017-03" db="EMBL/GenBank/DDBJ databases">
        <title>Sulfur activation and transportation mechanism of thermophilic Archaea Acidianus manzaensis YN-25.</title>
        <authorList>
            <person name="Ma Y."/>
            <person name="Yang Y."/>
            <person name="Xia J."/>
        </authorList>
    </citation>
    <scope>NUCLEOTIDE SEQUENCE [LARGE SCALE GENOMIC DNA]</scope>
    <source>
        <strain evidence="1 2">YN-25</strain>
    </source>
</reference>
<organism evidence="1 2">
    <name type="scientific">Acidianus manzaensis</name>
    <dbReference type="NCBI Taxonomy" id="282676"/>
    <lineage>
        <taxon>Archaea</taxon>
        <taxon>Thermoproteota</taxon>
        <taxon>Thermoprotei</taxon>
        <taxon>Sulfolobales</taxon>
        <taxon>Sulfolobaceae</taxon>
        <taxon>Acidianus</taxon>
    </lineage>
</organism>
<dbReference type="Pfam" id="PF06240">
    <property type="entry name" value="COXG"/>
    <property type="match status" value="1"/>
</dbReference>
<dbReference type="STRING" id="282676.B6F84_05425"/>
<name>A0A1W6JZ35_9CREN</name>
<evidence type="ECO:0000313" key="1">
    <source>
        <dbReference type="EMBL" id="ARM75526.1"/>
    </source>
</evidence>
<dbReference type="GeneID" id="41590339"/>
<dbReference type="EMBL" id="CP020477">
    <property type="protein sequence ID" value="ARM75526.1"/>
    <property type="molecule type" value="Genomic_DNA"/>
</dbReference>
<dbReference type="Gene3D" id="3.30.530.20">
    <property type="match status" value="1"/>
</dbReference>
<dbReference type="InterPro" id="IPR023393">
    <property type="entry name" value="START-like_dom_sf"/>
</dbReference>
<keyword evidence="2" id="KW-1185">Reference proteome</keyword>
<evidence type="ECO:0000313" key="2">
    <source>
        <dbReference type="Proteomes" id="UP000193404"/>
    </source>
</evidence>
<protein>
    <recommendedName>
        <fullName evidence="3">Carbon monoxide dehydrogenase</fullName>
    </recommendedName>
</protein>
<gene>
    <name evidence="1" type="ORF">B6F84_05425</name>
</gene>
<dbReference type="RefSeq" id="WP_148691296.1">
    <property type="nucleotide sequence ID" value="NZ_CP020477.1"/>
</dbReference>
<dbReference type="Proteomes" id="UP000193404">
    <property type="component" value="Chromosome"/>
</dbReference>
<sequence>MIKTETFSIDQNKVKDFYSNSSNFINCIPNVKDINGNQFKLNAIVGAMQFTVDAELTQQTNNNQYLTFIKINGPGVTINITSKLTIQDNQGSIDADYTAEGPAVSMVGGLLDSTINTMMNQTSECIKKKISSKS</sequence>
<dbReference type="OrthoDB" id="34326at2157"/>
<accession>A0A1W6JZ35</accession>
<dbReference type="AlphaFoldDB" id="A0A1W6JZ35"/>
<dbReference type="KEGG" id="aman:B6F84_05425"/>
<evidence type="ECO:0008006" key="3">
    <source>
        <dbReference type="Google" id="ProtNLM"/>
    </source>
</evidence>
<dbReference type="InterPro" id="IPR010419">
    <property type="entry name" value="CO_DH_gsu"/>
</dbReference>